<dbReference type="InterPro" id="IPR011990">
    <property type="entry name" value="TPR-like_helical_dom_sf"/>
</dbReference>
<organism evidence="4 5">
    <name type="scientific">Marinobacter profundi</name>
    <dbReference type="NCBI Taxonomy" id="2666256"/>
    <lineage>
        <taxon>Bacteria</taxon>
        <taxon>Pseudomonadati</taxon>
        <taxon>Pseudomonadota</taxon>
        <taxon>Gammaproteobacteria</taxon>
        <taxon>Pseudomonadales</taxon>
        <taxon>Marinobacteraceae</taxon>
        <taxon>Marinobacter</taxon>
    </lineage>
</organism>
<name>A0A2G1UNV0_9GAMM</name>
<dbReference type="Gene3D" id="1.25.40.10">
    <property type="entry name" value="Tetratricopeptide repeat domain"/>
    <property type="match status" value="2"/>
</dbReference>
<keyword evidence="1" id="KW-0802">TPR repeat</keyword>
<dbReference type="InterPro" id="IPR019734">
    <property type="entry name" value="TPR_rpt"/>
</dbReference>
<dbReference type="EMBL" id="NTFH01000004">
    <property type="protein sequence ID" value="PHQ16186.1"/>
    <property type="molecule type" value="Genomic_DNA"/>
</dbReference>
<gene>
    <name evidence="4" type="ORF">CLH61_03595</name>
</gene>
<dbReference type="SUPFAM" id="SSF48452">
    <property type="entry name" value="TPR-like"/>
    <property type="match status" value="1"/>
</dbReference>
<dbReference type="PROSITE" id="PS50005">
    <property type="entry name" value="TPR"/>
    <property type="match status" value="1"/>
</dbReference>
<feature type="repeat" description="TPR" evidence="1">
    <location>
        <begin position="129"/>
        <end position="162"/>
    </location>
</feature>
<protein>
    <submittedName>
        <fullName evidence="4">Uncharacterized protein</fullName>
    </submittedName>
</protein>
<evidence type="ECO:0000313" key="5">
    <source>
        <dbReference type="Proteomes" id="UP000231409"/>
    </source>
</evidence>
<reference evidence="4 5" key="1">
    <citation type="submission" date="2017-09" db="EMBL/GenBank/DDBJ databases">
        <title>The draft genome sequences of Marinobacter sp. PWS21.</title>
        <authorList>
            <person name="Cao J."/>
        </authorList>
    </citation>
    <scope>NUCLEOTIDE SEQUENCE [LARGE SCALE GENOMIC DNA]</scope>
    <source>
        <strain evidence="4 5">PWS21</strain>
    </source>
</reference>
<evidence type="ECO:0000256" key="1">
    <source>
        <dbReference type="PROSITE-ProRule" id="PRU00339"/>
    </source>
</evidence>
<keyword evidence="3" id="KW-1133">Transmembrane helix</keyword>
<dbReference type="Pfam" id="PF14559">
    <property type="entry name" value="TPR_19"/>
    <property type="match status" value="1"/>
</dbReference>
<keyword evidence="3" id="KW-0472">Membrane</keyword>
<keyword evidence="3" id="KW-0812">Transmembrane</keyword>
<feature type="region of interest" description="Disordered" evidence="2">
    <location>
        <begin position="1"/>
        <end position="41"/>
    </location>
</feature>
<accession>A0A2G1UNV0</accession>
<evidence type="ECO:0000313" key="4">
    <source>
        <dbReference type="EMBL" id="PHQ16186.1"/>
    </source>
</evidence>
<sequence length="247" mass="27060">MHGSCNGCPGNLRPAERPRITRLKAPAPPPGPDSREGKTMSSIQDWRGGFRPARSAGIFVFTLLAAVLIAGCASAPPAPKHRSAPAAHQPLSGPQQSVLENARLAAAQDNWTRAAELLRPLHEQRPDSALVASRLGWVMQQQGDTASARVLYQKAVEQDPTEALAVNNLALLMREEGRFRAARDLLQAAIDRGADDPRLHYNLAVLSEIYLLDYPAALRHYRRYRQLAGAESEAVAGWIRDLERRAD</sequence>
<keyword evidence="5" id="KW-1185">Reference proteome</keyword>
<dbReference type="Proteomes" id="UP000231409">
    <property type="component" value="Unassembled WGS sequence"/>
</dbReference>
<feature type="transmembrane region" description="Helical" evidence="3">
    <location>
        <begin position="56"/>
        <end position="76"/>
    </location>
</feature>
<evidence type="ECO:0000256" key="2">
    <source>
        <dbReference type="SAM" id="MobiDB-lite"/>
    </source>
</evidence>
<comment type="caution">
    <text evidence="4">The sequence shown here is derived from an EMBL/GenBank/DDBJ whole genome shotgun (WGS) entry which is preliminary data.</text>
</comment>
<proteinExistence type="predicted"/>
<dbReference type="AlphaFoldDB" id="A0A2G1UNV0"/>
<evidence type="ECO:0000256" key="3">
    <source>
        <dbReference type="SAM" id="Phobius"/>
    </source>
</evidence>